<protein>
    <recommendedName>
        <fullName evidence="3">DUF3887 domain-containing protein</fullName>
    </recommendedName>
</protein>
<dbReference type="EMBL" id="JAMJEV010000018">
    <property type="protein sequence ID" value="MDO0824943.1"/>
    <property type="molecule type" value="Genomic_DNA"/>
</dbReference>
<reference evidence="1" key="1">
    <citation type="submission" date="2022-05" db="EMBL/GenBank/DDBJ databases">
        <title>Expanded diversity of anoxic marine methylotrophy in a Black Sea sulfate reducing microorganism.</title>
        <authorList>
            <person name="Fischer P.Q."/>
            <person name="Stams A.J.M."/>
            <person name="Villanueva L."/>
            <person name="Sousa D.Z."/>
        </authorList>
    </citation>
    <scope>NUCLEOTIDE SEQUENCE</scope>
    <source>
        <strain evidence="1">P130</strain>
    </source>
</reference>
<keyword evidence="2" id="KW-1185">Reference proteome</keyword>
<organism evidence="1 2">
    <name type="scientific">Desulfosporosinus nitroreducens</name>
    <dbReference type="NCBI Taxonomy" id="2018668"/>
    <lineage>
        <taxon>Bacteria</taxon>
        <taxon>Bacillati</taxon>
        <taxon>Bacillota</taxon>
        <taxon>Clostridia</taxon>
        <taxon>Eubacteriales</taxon>
        <taxon>Desulfitobacteriaceae</taxon>
        <taxon>Desulfosporosinus</taxon>
    </lineage>
</organism>
<accession>A0ABT8QXZ3</accession>
<name>A0ABT8QXZ3_9FIRM</name>
<proteinExistence type="predicted"/>
<evidence type="ECO:0000313" key="1">
    <source>
        <dbReference type="EMBL" id="MDO0824943.1"/>
    </source>
</evidence>
<evidence type="ECO:0000313" key="2">
    <source>
        <dbReference type="Proteomes" id="UP001176021"/>
    </source>
</evidence>
<evidence type="ECO:0008006" key="3">
    <source>
        <dbReference type="Google" id="ProtNLM"/>
    </source>
</evidence>
<sequence>MKKMLFSVKGLVLSVGLIGLSIFAISNYAFSNSPYLEKEFIVQKSVLNTFDLNEDEMSSYFMSDIFDKKLQKLSSNVNQKVLSAYSMLTNDDEIKIGDFKPMFFLKGNDTLLIGIKHEDGTISLTEFDISKEKPVKVKTQTKEGK</sequence>
<dbReference type="Proteomes" id="UP001176021">
    <property type="component" value="Unassembled WGS sequence"/>
</dbReference>
<gene>
    <name evidence="1" type="ORF">M8H41_19115</name>
</gene>
<comment type="caution">
    <text evidence="1">The sequence shown here is derived from an EMBL/GenBank/DDBJ whole genome shotgun (WGS) entry which is preliminary data.</text>
</comment>
<dbReference type="RefSeq" id="WP_302049677.1">
    <property type="nucleotide sequence ID" value="NZ_JAMJEV010000018.1"/>
</dbReference>